<feature type="domain" description="HTH araC/xylS-type" evidence="4">
    <location>
        <begin position="180"/>
        <end position="279"/>
    </location>
</feature>
<evidence type="ECO:0000256" key="1">
    <source>
        <dbReference type="ARBA" id="ARBA00023015"/>
    </source>
</evidence>
<evidence type="ECO:0000313" key="6">
    <source>
        <dbReference type="Proteomes" id="UP000031967"/>
    </source>
</evidence>
<dbReference type="PRINTS" id="PR00032">
    <property type="entry name" value="HTHARAC"/>
</dbReference>
<dbReference type="SUPFAM" id="SSF51215">
    <property type="entry name" value="Regulatory protein AraC"/>
    <property type="match status" value="1"/>
</dbReference>
<keyword evidence="3" id="KW-0804">Transcription</keyword>
<accession>A0ABR5AB17</accession>
<evidence type="ECO:0000256" key="3">
    <source>
        <dbReference type="ARBA" id="ARBA00023163"/>
    </source>
</evidence>
<dbReference type="RefSeq" id="WP_041051637.1">
    <property type="nucleotide sequence ID" value="NZ_JXAK01000070.1"/>
</dbReference>
<dbReference type="InterPro" id="IPR009057">
    <property type="entry name" value="Homeodomain-like_sf"/>
</dbReference>
<keyword evidence="2" id="KW-0238">DNA-binding</keyword>
<evidence type="ECO:0000313" key="5">
    <source>
        <dbReference type="EMBL" id="KIL38229.1"/>
    </source>
</evidence>
<dbReference type="PANTHER" id="PTHR43280">
    <property type="entry name" value="ARAC-FAMILY TRANSCRIPTIONAL REGULATOR"/>
    <property type="match status" value="1"/>
</dbReference>
<proteinExistence type="predicted"/>
<dbReference type="PROSITE" id="PS01124">
    <property type="entry name" value="HTH_ARAC_FAMILY_2"/>
    <property type="match status" value="1"/>
</dbReference>
<sequence>MNFPDDSPYRLDFAYRSDRPIEPVFHSHNFYEIYYFHEGVCNYLIGDRIYTLQPGDLILMNGMTLHCAKIDPSVPYVRSLLHFDPGALRPLLAWSQAVNVLQPFQELGNLRLSLGGTDRELVERLLAELSVLAKRTDAVGEGRFRLAVADLLHVVYELWIRRRAVQDRTELPTEKEQTVQRLITFLECHYTEDLHLEALQDHMHVSKFYLSKLFKEVTGVTIFEYLYRRRINQAKIEFVLDPAKTVTDVCFQVGFKHLAHFSRMFKRQQGVTPEQFKRRLASPSNLTAGD</sequence>
<dbReference type="Pfam" id="PF12833">
    <property type="entry name" value="HTH_18"/>
    <property type="match status" value="1"/>
</dbReference>
<dbReference type="InterPro" id="IPR037923">
    <property type="entry name" value="HTH-like"/>
</dbReference>
<dbReference type="SMART" id="SM00342">
    <property type="entry name" value="HTH_ARAC"/>
    <property type="match status" value="1"/>
</dbReference>
<keyword evidence="1" id="KW-0805">Transcription regulation</keyword>
<dbReference type="InterPro" id="IPR018060">
    <property type="entry name" value="HTH_AraC"/>
</dbReference>
<name>A0ABR5AB17_9BACL</name>
<dbReference type="EMBL" id="JXAK01000070">
    <property type="protein sequence ID" value="KIL38229.1"/>
    <property type="molecule type" value="Genomic_DNA"/>
</dbReference>
<dbReference type="SUPFAM" id="SSF46689">
    <property type="entry name" value="Homeodomain-like"/>
    <property type="match status" value="2"/>
</dbReference>
<evidence type="ECO:0000256" key="2">
    <source>
        <dbReference type="ARBA" id="ARBA00023125"/>
    </source>
</evidence>
<dbReference type="InterPro" id="IPR014710">
    <property type="entry name" value="RmlC-like_jellyroll"/>
</dbReference>
<reference evidence="5 6" key="1">
    <citation type="submission" date="2014-12" db="EMBL/GenBank/DDBJ databases">
        <title>Draft genome sequence of Paenibacillus kamchatkensis strain B-2647.</title>
        <authorList>
            <person name="Karlyshev A.V."/>
            <person name="Kudryashova E.B."/>
        </authorList>
    </citation>
    <scope>NUCLEOTIDE SEQUENCE [LARGE SCALE GENOMIC DNA]</scope>
    <source>
        <strain evidence="5 6">VKM B-2647</strain>
    </source>
</reference>
<dbReference type="InterPro" id="IPR020449">
    <property type="entry name" value="Tscrpt_reg_AraC-type_HTH"/>
</dbReference>
<evidence type="ECO:0000259" key="4">
    <source>
        <dbReference type="PROSITE" id="PS01124"/>
    </source>
</evidence>
<dbReference type="PANTHER" id="PTHR43280:SF2">
    <property type="entry name" value="HTH-TYPE TRANSCRIPTIONAL REGULATOR EXSA"/>
    <property type="match status" value="1"/>
</dbReference>
<keyword evidence="6" id="KW-1185">Reference proteome</keyword>
<dbReference type="Pfam" id="PF02311">
    <property type="entry name" value="AraC_binding"/>
    <property type="match status" value="1"/>
</dbReference>
<protein>
    <submittedName>
        <fullName evidence="5">AraC family transcriptional regulator</fullName>
    </submittedName>
</protein>
<dbReference type="Gene3D" id="1.10.10.60">
    <property type="entry name" value="Homeodomain-like"/>
    <property type="match status" value="2"/>
</dbReference>
<organism evidence="5 6">
    <name type="scientific">Gordoniibacillus kamchatkensis</name>
    <dbReference type="NCBI Taxonomy" id="1590651"/>
    <lineage>
        <taxon>Bacteria</taxon>
        <taxon>Bacillati</taxon>
        <taxon>Bacillota</taxon>
        <taxon>Bacilli</taxon>
        <taxon>Bacillales</taxon>
        <taxon>Paenibacillaceae</taxon>
        <taxon>Gordoniibacillus</taxon>
    </lineage>
</organism>
<dbReference type="Proteomes" id="UP000031967">
    <property type="component" value="Unassembled WGS sequence"/>
</dbReference>
<dbReference type="Gene3D" id="2.60.120.10">
    <property type="entry name" value="Jelly Rolls"/>
    <property type="match status" value="1"/>
</dbReference>
<comment type="caution">
    <text evidence="5">The sequence shown here is derived from an EMBL/GenBank/DDBJ whole genome shotgun (WGS) entry which is preliminary data.</text>
</comment>
<dbReference type="InterPro" id="IPR003313">
    <property type="entry name" value="AraC-bd"/>
</dbReference>
<gene>
    <name evidence="5" type="ORF">SD70_27790</name>
</gene>